<evidence type="ECO:0000313" key="5">
    <source>
        <dbReference type="Proteomes" id="UP001064489"/>
    </source>
</evidence>
<feature type="transmembrane region" description="Helical" evidence="3">
    <location>
        <begin position="170"/>
        <end position="188"/>
    </location>
</feature>
<protein>
    <submittedName>
        <fullName evidence="4">Uncharacterized protein</fullName>
    </submittedName>
</protein>
<keyword evidence="5" id="KW-1185">Reference proteome</keyword>
<organism evidence="4 5">
    <name type="scientific">Acer negundo</name>
    <name type="common">Box elder</name>
    <dbReference type="NCBI Taxonomy" id="4023"/>
    <lineage>
        <taxon>Eukaryota</taxon>
        <taxon>Viridiplantae</taxon>
        <taxon>Streptophyta</taxon>
        <taxon>Embryophyta</taxon>
        <taxon>Tracheophyta</taxon>
        <taxon>Spermatophyta</taxon>
        <taxon>Magnoliopsida</taxon>
        <taxon>eudicotyledons</taxon>
        <taxon>Gunneridae</taxon>
        <taxon>Pentapetalae</taxon>
        <taxon>rosids</taxon>
        <taxon>malvids</taxon>
        <taxon>Sapindales</taxon>
        <taxon>Sapindaceae</taxon>
        <taxon>Hippocastanoideae</taxon>
        <taxon>Acereae</taxon>
        <taxon>Acer</taxon>
    </lineage>
</organism>
<dbReference type="PANTHER" id="PTHR31636">
    <property type="entry name" value="OSJNBA0084A10.13 PROTEIN-RELATED"/>
    <property type="match status" value="1"/>
</dbReference>
<evidence type="ECO:0000256" key="3">
    <source>
        <dbReference type="SAM" id="Phobius"/>
    </source>
</evidence>
<reference evidence="4" key="2">
    <citation type="submission" date="2023-02" db="EMBL/GenBank/DDBJ databases">
        <authorList>
            <person name="Swenson N.G."/>
            <person name="Wegrzyn J.L."/>
            <person name="Mcevoy S.L."/>
        </authorList>
    </citation>
    <scope>NUCLEOTIDE SEQUENCE</scope>
    <source>
        <strain evidence="4">91603</strain>
        <tissue evidence="4">Leaf</tissue>
    </source>
</reference>
<keyword evidence="3" id="KW-0472">Membrane</keyword>
<evidence type="ECO:0000256" key="1">
    <source>
        <dbReference type="ARBA" id="ARBA00023015"/>
    </source>
</evidence>
<keyword evidence="3" id="KW-1133">Transmembrane helix</keyword>
<gene>
    <name evidence="4" type="ORF">LWI28_018619</name>
</gene>
<sequence>MQATRSMLFEEEMYAGEIMNVIAHEGTQRIERPETYKQWQVQNLRARLSTASAERIEATGCHLAKYCERFNVRLEYNGIASQNWEAILIEDLKIKTGEVLAVNCTCFGLKTYLNQDLIIGFKQLPLNQELMKELMTKLKACYPKDFVIDEDKLWMLHGWKGRIVGYLHRIHVALFLVLIGIFFSNLLLI</sequence>
<dbReference type="InterPro" id="IPR005202">
    <property type="entry name" value="TF_GRAS"/>
</dbReference>
<keyword evidence="3" id="KW-0812">Transmembrane</keyword>
<reference evidence="4" key="1">
    <citation type="journal article" date="2022" name="Plant J.">
        <title>Strategies of tolerance reflected in two North American maple genomes.</title>
        <authorList>
            <person name="McEvoy S.L."/>
            <person name="Sezen U.U."/>
            <person name="Trouern-Trend A."/>
            <person name="McMahon S.M."/>
            <person name="Schaberg P.G."/>
            <person name="Yang J."/>
            <person name="Wegrzyn J.L."/>
            <person name="Swenson N.G."/>
        </authorList>
    </citation>
    <scope>NUCLEOTIDE SEQUENCE</scope>
    <source>
        <strain evidence="4">91603</strain>
    </source>
</reference>
<proteinExistence type="predicted"/>
<keyword evidence="2" id="KW-0804">Transcription</keyword>
<comment type="caution">
    <text evidence="4">The sequence shown here is derived from an EMBL/GenBank/DDBJ whole genome shotgun (WGS) entry which is preliminary data.</text>
</comment>
<dbReference type="AlphaFoldDB" id="A0AAD5JME6"/>
<evidence type="ECO:0000256" key="2">
    <source>
        <dbReference type="ARBA" id="ARBA00023163"/>
    </source>
</evidence>
<accession>A0AAD5JME6</accession>
<evidence type="ECO:0000313" key="4">
    <source>
        <dbReference type="EMBL" id="KAI9195841.1"/>
    </source>
</evidence>
<dbReference type="Pfam" id="PF03514">
    <property type="entry name" value="GRAS"/>
    <property type="match status" value="1"/>
</dbReference>
<dbReference type="Proteomes" id="UP001064489">
    <property type="component" value="Chromosome 1"/>
</dbReference>
<keyword evidence="1" id="KW-0805">Transcription regulation</keyword>
<name>A0AAD5JME6_ACENE</name>
<dbReference type="EMBL" id="JAJSOW010000003">
    <property type="protein sequence ID" value="KAI9195841.1"/>
    <property type="molecule type" value="Genomic_DNA"/>
</dbReference>